<evidence type="ECO:0000313" key="1">
    <source>
        <dbReference type="EMBL" id="MFC3179902.1"/>
    </source>
</evidence>
<keyword evidence="2" id="KW-1185">Reference proteome</keyword>
<comment type="caution">
    <text evidence="1">The sequence shown here is derived from an EMBL/GenBank/DDBJ whole genome shotgun (WGS) entry which is preliminary data.</text>
</comment>
<name>A0ABV7IZJ7_9RHOB</name>
<reference evidence="2" key="1">
    <citation type="journal article" date="2019" name="Int. J. Syst. Evol. Microbiol.">
        <title>The Global Catalogue of Microorganisms (GCM) 10K type strain sequencing project: providing services to taxonomists for standard genome sequencing and annotation.</title>
        <authorList>
            <consortium name="The Broad Institute Genomics Platform"/>
            <consortium name="The Broad Institute Genome Sequencing Center for Infectious Disease"/>
            <person name="Wu L."/>
            <person name="Ma J."/>
        </authorList>
    </citation>
    <scope>NUCLEOTIDE SEQUENCE [LARGE SCALE GENOMIC DNA]</scope>
    <source>
        <strain evidence="2">KCTC 52039</strain>
    </source>
</reference>
<gene>
    <name evidence="1" type="ORF">ACFOGH_02780</name>
</gene>
<proteinExistence type="predicted"/>
<protein>
    <submittedName>
        <fullName evidence="1">Antibiotic ABC transporter</fullName>
    </submittedName>
</protein>
<dbReference type="EMBL" id="JBHRTO010000001">
    <property type="protein sequence ID" value="MFC3179902.1"/>
    <property type="molecule type" value="Genomic_DNA"/>
</dbReference>
<evidence type="ECO:0000313" key="2">
    <source>
        <dbReference type="Proteomes" id="UP001595547"/>
    </source>
</evidence>
<sequence>MKFMTPFDFMVPVLEASRIMAESQMVIGMRLAGMAGLWPMAPSETNRMMSEKLSAGLDSAHAALRSGMAGGSISDVAMAAMKPVRAKTRANAKRLQRKVTGG</sequence>
<dbReference type="Proteomes" id="UP001595547">
    <property type="component" value="Unassembled WGS sequence"/>
</dbReference>
<accession>A0ABV7IZJ7</accession>
<dbReference type="RefSeq" id="WP_380071521.1">
    <property type="nucleotide sequence ID" value="NZ_JBHRTO010000001.1"/>
</dbReference>
<organism evidence="1 2">
    <name type="scientific">Cypionkella sinensis</name>
    <dbReference type="NCBI Taxonomy" id="1756043"/>
    <lineage>
        <taxon>Bacteria</taxon>
        <taxon>Pseudomonadati</taxon>
        <taxon>Pseudomonadota</taxon>
        <taxon>Alphaproteobacteria</taxon>
        <taxon>Rhodobacterales</taxon>
        <taxon>Paracoccaceae</taxon>
        <taxon>Cypionkella</taxon>
    </lineage>
</organism>